<evidence type="ECO:0000256" key="5">
    <source>
        <dbReference type="ARBA" id="ARBA00023239"/>
    </source>
</evidence>
<comment type="catalytic activity">
    <reaction evidence="6">
        <text>(6S)-NADPHX + ADP = AMP + phosphate + NADPH + H(+)</text>
        <dbReference type="Rhea" id="RHEA:32235"/>
        <dbReference type="ChEBI" id="CHEBI:15378"/>
        <dbReference type="ChEBI" id="CHEBI:43474"/>
        <dbReference type="ChEBI" id="CHEBI:57783"/>
        <dbReference type="ChEBI" id="CHEBI:64076"/>
        <dbReference type="ChEBI" id="CHEBI:456215"/>
        <dbReference type="ChEBI" id="CHEBI:456216"/>
        <dbReference type="EC" id="4.2.1.136"/>
    </reaction>
</comment>
<comment type="cofactor">
    <cofactor evidence="6">
        <name>Mg(2+)</name>
        <dbReference type="ChEBI" id="CHEBI:18420"/>
    </cofactor>
</comment>
<dbReference type="GO" id="GO:0052855">
    <property type="term" value="F:ADP-dependent NAD(P)H-hydrate dehydratase activity"/>
    <property type="evidence" value="ECO:0007669"/>
    <property type="project" value="UniProtKB-UniRule"/>
</dbReference>
<keyword evidence="2 6" id="KW-0067">ATP-binding</keyword>
<keyword evidence="5 6" id="KW-0456">Lyase</keyword>
<feature type="binding site" evidence="6">
    <location>
        <position position="224"/>
    </location>
    <ligand>
        <name>(6S)-NADPHX</name>
        <dbReference type="ChEBI" id="CHEBI:64076"/>
    </ligand>
</feature>
<dbReference type="InterPro" id="IPR029056">
    <property type="entry name" value="Ribokinase-like"/>
</dbReference>
<organism evidence="8 9">
    <name type="scientific">Candidatus Nitrosotalea okcheonensis</name>
    <dbReference type="NCBI Taxonomy" id="1903276"/>
    <lineage>
        <taxon>Archaea</taxon>
        <taxon>Nitrososphaerota</taxon>
        <taxon>Nitrososphaeria</taxon>
        <taxon>Nitrosotaleales</taxon>
        <taxon>Nitrosotaleaceae</taxon>
        <taxon>Nitrosotalea</taxon>
    </lineage>
</organism>
<comment type="catalytic activity">
    <reaction evidence="6">
        <text>(6S)-NADHX + ADP = AMP + phosphate + NADH + H(+)</text>
        <dbReference type="Rhea" id="RHEA:32223"/>
        <dbReference type="ChEBI" id="CHEBI:15378"/>
        <dbReference type="ChEBI" id="CHEBI:43474"/>
        <dbReference type="ChEBI" id="CHEBI:57945"/>
        <dbReference type="ChEBI" id="CHEBI:64074"/>
        <dbReference type="ChEBI" id="CHEBI:456215"/>
        <dbReference type="ChEBI" id="CHEBI:456216"/>
        <dbReference type="EC" id="4.2.1.136"/>
    </reaction>
</comment>
<reference evidence="9" key="1">
    <citation type="submission" date="2017-03" db="EMBL/GenBank/DDBJ databases">
        <authorList>
            <person name="Herbold C."/>
        </authorList>
    </citation>
    <scope>NUCLEOTIDE SEQUENCE [LARGE SCALE GENOMIC DNA]</scope>
</reference>
<dbReference type="PANTHER" id="PTHR12592:SF0">
    <property type="entry name" value="ATP-DEPENDENT (S)-NAD(P)H-HYDRATE DEHYDRATASE"/>
    <property type="match status" value="1"/>
</dbReference>
<dbReference type="SUPFAM" id="SSF53613">
    <property type="entry name" value="Ribokinase-like"/>
    <property type="match status" value="1"/>
</dbReference>
<feature type="binding site" evidence="6">
    <location>
        <position position="223"/>
    </location>
    <ligand>
        <name>AMP</name>
        <dbReference type="ChEBI" id="CHEBI:456215"/>
    </ligand>
</feature>
<dbReference type="AlphaFoldDB" id="A0A2H1FE70"/>
<keyword evidence="1 6" id="KW-0547">Nucleotide-binding</keyword>
<dbReference type="Proteomes" id="UP000230607">
    <property type="component" value="Chromosome 1"/>
</dbReference>
<proteinExistence type="inferred from homology"/>
<accession>A0A2H1FE70</accession>
<keyword evidence="9" id="KW-1185">Reference proteome</keyword>
<dbReference type="GO" id="GO:0046496">
    <property type="term" value="P:nicotinamide nucleotide metabolic process"/>
    <property type="evidence" value="ECO:0007669"/>
    <property type="project" value="UniProtKB-UniRule"/>
</dbReference>
<dbReference type="GO" id="GO:0005524">
    <property type="term" value="F:ATP binding"/>
    <property type="evidence" value="ECO:0007669"/>
    <property type="project" value="UniProtKB-KW"/>
</dbReference>
<feature type="binding site" evidence="6">
    <location>
        <position position="41"/>
    </location>
    <ligand>
        <name>(6S)-NADPHX</name>
        <dbReference type="ChEBI" id="CHEBI:64076"/>
    </ligand>
</feature>
<comment type="caution">
    <text evidence="6">Lacks conserved residue(s) required for the propagation of feature annotation.</text>
</comment>
<evidence type="ECO:0000256" key="3">
    <source>
        <dbReference type="ARBA" id="ARBA00022857"/>
    </source>
</evidence>
<dbReference type="HAMAP" id="MF_01965">
    <property type="entry name" value="NADHX_dehydratase"/>
    <property type="match status" value="1"/>
</dbReference>
<dbReference type="InterPro" id="IPR017953">
    <property type="entry name" value="Carbohydrate_kinase_pred_CS"/>
</dbReference>
<keyword evidence="3 6" id="KW-0521">NADP</keyword>
<dbReference type="NCBIfam" id="TIGR00196">
    <property type="entry name" value="yjeF_cterm"/>
    <property type="match status" value="1"/>
</dbReference>
<dbReference type="Pfam" id="PF01256">
    <property type="entry name" value="Carb_kinase"/>
    <property type="match status" value="1"/>
</dbReference>
<sequence length="286" mass="30691">MKEILQSQVVKNFIPTRKAMSRKGDNGKVLVIGGNYLYHGAPILSSIAALRTGSDLVYTCVPKINVMATRAFSPNLIVVPLVDVKLTRGSVQKLLGIIPKNLDSATIGMGLGIQDREALKILVHSLLDRAVGLSLDASSLVPEILPEIKDKKVIVTPHTGEFQRLFGELPPTAIKQRTGMVEKHAKENGVTILLKGPTDIVSDGKQTYLNPKNIAAMTVGGTGDVLSGVVAAMLAKNKNPVQAASAAVFVNGKAGYLAQKKYGLHIMATDLLDFIPYSMKPFDRVK</sequence>
<comment type="subunit">
    <text evidence="6">Homotetramer.</text>
</comment>
<dbReference type="PANTHER" id="PTHR12592">
    <property type="entry name" value="ATP-DEPENDENT (S)-NAD(P)H-HYDRATE DEHYDRATASE FAMILY MEMBER"/>
    <property type="match status" value="1"/>
</dbReference>
<comment type="similarity">
    <text evidence="6">Belongs to the NnrD/CARKD family.</text>
</comment>
<feature type="binding site" evidence="6">
    <location>
        <position position="110"/>
    </location>
    <ligand>
        <name>(6S)-NADPHX</name>
        <dbReference type="ChEBI" id="CHEBI:64076"/>
    </ligand>
</feature>
<dbReference type="CDD" id="cd01171">
    <property type="entry name" value="YXKO-related"/>
    <property type="match status" value="1"/>
</dbReference>
<evidence type="ECO:0000256" key="2">
    <source>
        <dbReference type="ARBA" id="ARBA00022840"/>
    </source>
</evidence>
<dbReference type="PROSITE" id="PS51383">
    <property type="entry name" value="YJEF_C_3"/>
    <property type="match status" value="1"/>
</dbReference>
<name>A0A2H1FE70_9ARCH</name>
<keyword evidence="4 6" id="KW-0520">NAD</keyword>
<gene>
    <name evidence="6 8" type="primary">nnrD</name>
    <name evidence="8" type="ORF">NCS_10857</name>
</gene>
<feature type="domain" description="YjeF C-terminal" evidence="7">
    <location>
        <begin position="6"/>
        <end position="282"/>
    </location>
</feature>
<evidence type="ECO:0000256" key="6">
    <source>
        <dbReference type="HAMAP-Rule" id="MF_01965"/>
    </source>
</evidence>
<dbReference type="EMBL" id="LT841358">
    <property type="protein sequence ID" value="SMH71050.1"/>
    <property type="molecule type" value="Genomic_DNA"/>
</dbReference>
<evidence type="ECO:0000256" key="4">
    <source>
        <dbReference type="ARBA" id="ARBA00023027"/>
    </source>
</evidence>
<dbReference type="EC" id="4.2.1.136" evidence="6"/>
<evidence type="ECO:0000313" key="9">
    <source>
        <dbReference type="Proteomes" id="UP000230607"/>
    </source>
</evidence>
<comment type="function">
    <text evidence="6">Catalyzes the dehydration of the S-form of NAD(P)HX at the expense of ADP, which is converted to AMP. Together with NAD(P)HX epimerase, which catalyzes the epimerization of the S- and R-forms, the enzyme allows the repair of both epimers of NAD(P)HX, a damaged form of NAD(P)H that is a result of enzymatic or heat-dependent hydration.</text>
</comment>
<dbReference type="GO" id="GO:0110051">
    <property type="term" value="P:metabolite repair"/>
    <property type="evidence" value="ECO:0007669"/>
    <property type="project" value="TreeGrafter"/>
</dbReference>
<dbReference type="PROSITE" id="PS01050">
    <property type="entry name" value="YJEF_C_2"/>
    <property type="match status" value="1"/>
</dbReference>
<feature type="binding site" evidence="6">
    <location>
        <position position="158"/>
    </location>
    <ligand>
        <name>(6S)-NADPHX</name>
        <dbReference type="ChEBI" id="CHEBI:64076"/>
    </ligand>
</feature>
<dbReference type="Gene3D" id="3.40.1190.20">
    <property type="match status" value="1"/>
</dbReference>
<evidence type="ECO:0000259" key="7">
    <source>
        <dbReference type="PROSITE" id="PS51383"/>
    </source>
</evidence>
<evidence type="ECO:0000256" key="1">
    <source>
        <dbReference type="ARBA" id="ARBA00022741"/>
    </source>
</evidence>
<protein>
    <recommendedName>
        <fullName evidence="6">ADP-dependent (S)-NAD(P)H-hydrate dehydratase</fullName>
        <ecNumber evidence="6">4.2.1.136</ecNumber>
    </recommendedName>
    <alternativeName>
        <fullName evidence="6">ADP-dependent NAD(P)HX dehydratase</fullName>
    </alternativeName>
</protein>
<dbReference type="InterPro" id="IPR000631">
    <property type="entry name" value="CARKD"/>
</dbReference>
<evidence type="ECO:0000313" key="8">
    <source>
        <dbReference type="EMBL" id="SMH71050.1"/>
    </source>
</evidence>